<dbReference type="PROSITE" id="PS50853">
    <property type="entry name" value="FN3"/>
    <property type="match status" value="2"/>
</dbReference>
<organism evidence="2 3">
    <name type="scientific">Paenibacillus spongiae</name>
    <dbReference type="NCBI Taxonomy" id="2909671"/>
    <lineage>
        <taxon>Bacteria</taxon>
        <taxon>Bacillati</taxon>
        <taxon>Bacillota</taxon>
        <taxon>Bacilli</taxon>
        <taxon>Bacillales</taxon>
        <taxon>Paenibacillaceae</taxon>
        <taxon>Paenibacillus</taxon>
    </lineage>
</organism>
<keyword evidence="3" id="KW-1185">Reference proteome</keyword>
<dbReference type="Pfam" id="PF00041">
    <property type="entry name" value="fn3"/>
    <property type="match status" value="2"/>
</dbReference>
<dbReference type="SUPFAM" id="SSF49265">
    <property type="entry name" value="Fibronectin type III"/>
    <property type="match status" value="1"/>
</dbReference>
<feature type="domain" description="Fibronectin type-III" evidence="1">
    <location>
        <begin position="142"/>
        <end position="230"/>
    </location>
</feature>
<dbReference type="InterPro" id="IPR036116">
    <property type="entry name" value="FN3_sf"/>
</dbReference>
<dbReference type="InterPro" id="IPR013783">
    <property type="entry name" value="Ig-like_fold"/>
</dbReference>
<dbReference type="Pfam" id="PF13290">
    <property type="entry name" value="CHB_HEX_C_1"/>
    <property type="match status" value="1"/>
</dbReference>
<dbReference type="SMART" id="SM00060">
    <property type="entry name" value="FN3"/>
    <property type="match status" value="2"/>
</dbReference>
<evidence type="ECO:0000313" key="3">
    <source>
        <dbReference type="Proteomes" id="UP001057877"/>
    </source>
</evidence>
<dbReference type="Gene3D" id="2.60.120.560">
    <property type="entry name" value="Exo-inulinase, domain 1"/>
    <property type="match status" value="1"/>
</dbReference>
<feature type="domain" description="Fibronectin type-III" evidence="1">
    <location>
        <begin position="233"/>
        <end position="319"/>
    </location>
</feature>
<sequence>MSYETKKLKRDASKVIVPQYWNPALDNGNGDWEVLTGSDGAYKAQSVQYVSADYLEGTGNFNKVFDEDMHGLSILNNGDKLMRFTTNGVSRPVPAGGTYNQIFKQTFRELSISATGEWFIDVLQQYGAAAVVVVPPDPDLEAPDNVTNLRQSNVTHNSATIIWDASVSTDTVGYEIWRSGALLSTVTGTTYDATGMPPETQFTFTVKVVDGAGNVSSGVSITVTTATQPAETTPADVTGLTESNVTTTSATITWIASVSSDIKDYRVYDETNLLATVTTTTLNLTDLQPETSYNLKVKARDTSNNESTGISITIKTKAVGDTTPPVVTASPVGGSYTSSQSITLTSNEQATIYYTTNGNDPTESDVYSTPIPISVNTTLKFFGKDEAGNKSAVQTATYTIDTGSSGQVIVSDSFNRANGALGNTETGQAWIQTQTINAPTISNNQFASLVSGSIYSLVDLEQSNNIAIEMDLIIPTLPIGGTISGIAFRYGTNNATYIWGAKGGSVGFINLGTGVTAAPADVSFPFVAGQTYRFKVELRGSEVKCYVDDVLKHTYTDSVHIGNTKHGIVFYSTNVPRADNFKITKL</sequence>
<proteinExistence type="predicted"/>
<dbReference type="InterPro" id="IPR003961">
    <property type="entry name" value="FN3_dom"/>
</dbReference>
<dbReference type="Gene3D" id="2.60.40.10">
    <property type="entry name" value="Immunoglobulins"/>
    <property type="match status" value="2"/>
</dbReference>
<name>A0ABY5SE94_9BACL</name>
<dbReference type="EMBL" id="CP091430">
    <property type="protein sequence ID" value="UVI32104.1"/>
    <property type="molecule type" value="Genomic_DNA"/>
</dbReference>
<gene>
    <name evidence="2" type="ORF">L1F29_09905</name>
</gene>
<evidence type="ECO:0000259" key="1">
    <source>
        <dbReference type="PROSITE" id="PS50853"/>
    </source>
</evidence>
<reference evidence="2" key="1">
    <citation type="submission" date="2022-01" db="EMBL/GenBank/DDBJ databases">
        <title>Paenibacillus spongiae sp. nov., isolated from marine sponge.</title>
        <authorList>
            <person name="Li Z."/>
            <person name="Zhang M."/>
        </authorList>
    </citation>
    <scope>NUCLEOTIDE SEQUENCE</scope>
    <source>
        <strain evidence="2">PHS-Z3</strain>
    </source>
</reference>
<dbReference type="Proteomes" id="UP001057877">
    <property type="component" value="Chromosome"/>
</dbReference>
<dbReference type="CDD" id="cd00063">
    <property type="entry name" value="FN3"/>
    <property type="match status" value="1"/>
</dbReference>
<dbReference type="RefSeq" id="WP_258388164.1">
    <property type="nucleotide sequence ID" value="NZ_CP091430.1"/>
</dbReference>
<dbReference type="InterPro" id="IPR059177">
    <property type="entry name" value="GH29D-like_dom"/>
</dbReference>
<accession>A0ABY5SE94</accession>
<protein>
    <submittedName>
        <fullName evidence="2">Chitobiase/beta-hexosaminidase C-terminal domain-containing protein</fullName>
    </submittedName>
</protein>
<evidence type="ECO:0000313" key="2">
    <source>
        <dbReference type="EMBL" id="UVI32104.1"/>
    </source>
</evidence>